<dbReference type="AlphaFoldDB" id="U7V9E5"/>
<dbReference type="eggNOG" id="COG0695">
    <property type="taxonomic scope" value="Bacteria"/>
</dbReference>
<comment type="caution">
    <text evidence="1">The sequence shown here is derived from an EMBL/GenBank/DDBJ whole genome shotgun (WGS) entry which is preliminary data.</text>
</comment>
<sequence length="117" mass="13883">MELFKENYKIKTTLFLYKKIIEKICKLCNNTRYSENKSRTAQDVVFRRHRMIKVFGKEDCSKCETLKKILDDKGLEYEYTQDLKTLMIVASKARIMSAPVVEKDGKYYSMESFLEVL</sequence>
<evidence type="ECO:0008006" key="3">
    <source>
        <dbReference type="Google" id="ProtNLM"/>
    </source>
</evidence>
<protein>
    <recommendedName>
        <fullName evidence="3">Glutaredoxin domain-containing protein</fullName>
    </recommendedName>
</protein>
<dbReference type="EMBL" id="AXZF01000067">
    <property type="protein sequence ID" value="ERT68332.1"/>
    <property type="molecule type" value="Genomic_DNA"/>
</dbReference>
<dbReference type="SUPFAM" id="SSF52833">
    <property type="entry name" value="Thioredoxin-like"/>
    <property type="match status" value="1"/>
</dbReference>
<reference evidence="1 2" key="1">
    <citation type="submission" date="2013-08" db="EMBL/GenBank/DDBJ databases">
        <authorList>
            <person name="Weinstock G."/>
            <person name="Sodergren E."/>
            <person name="Wylie T."/>
            <person name="Fulton L."/>
            <person name="Fulton R."/>
            <person name="Fronick C."/>
            <person name="O'Laughlin M."/>
            <person name="Godfrey J."/>
            <person name="Miner T."/>
            <person name="Herter B."/>
            <person name="Appelbaum E."/>
            <person name="Cordes M."/>
            <person name="Lek S."/>
            <person name="Wollam A."/>
            <person name="Pepin K.H."/>
            <person name="Palsikar V.B."/>
            <person name="Mitreva M."/>
            <person name="Wilson R.K."/>
        </authorList>
    </citation>
    <scope>NUCLEOTIDE SEQUENCE [LARGE SCALE GENOMIC DNA]</scope>
    <source>
        <strain evidence="1 2">ATCC BAA-474</strain>
    </source>
</reference>
<proteinExistence type="predicted"/>
<dbReference type="STRING" id="1319815.HMPREF0202_01721"/>
<keyword evidence="2" id="KW-1185">Reference proteome</keyword>
<gene>
    <name evidence="1" type="ORF">HMPREF0202_01721</name>
</gene>
<name>U7V9E5_9FUSO</name>
<dbReference type="Gene3D" id="3.40.30.10">
    <property type="entry name" value="Glutaredoxin"/>
    <property type="match status" value="1"/>
</dbReference>
<accession>U7V9E5</accession>
<dbReference type="Proteomes" id="UP000017081">
    <property type="component" value="Unassembled WGS sequence"/>
</dbReference>
<organism evidence="1 2">
    <name type="scientific">Cetobacterium somerae ATCC BAA-474</name>
    <dbReference type="NCBI Taxonomy" id="1319815"/>
    <lineage>
        <taxon>Bacteria</taxon>
        <taxon>Fusobacteriati</taxon>
        <taxon>Fusobacteriota</taxon>
        <taxon>Fusobacteriia</taxon>
        <taxon>Fusobacteriales</taxon>
        <taxon>Fusobacteriaceae</taxon>
        <taxon>Cetobacterium</taxon>
    </lineage>
</organism>
<dbReference type="PATRIC" id="fig|1319815.3.peg.1660"/>
<evidence type="ECO:0000313" key="2">
    <source>
        <dbReference type="Proteomes" id="UP000017081"/>
    </source>
</evidence>
<dbReference type="InterPro" id="IPR036249">
    <property type="entry name" value="Thioredoxin-like_sf"/>
</dbReference>
<dbReference type="HOGENOM" id="CLU_2080566_0_0_0"/>
<evidence type="ECO:0000313" key="1">
    <source>
        <dbReference type="EMBL" id="ERT68332.1"/>
    </source>
</evidence>